<proteinExistence type="predicted"/>
<protein>
    <submittedName>
        <fullName evidence="1">Uncharacterized protein</fullName>
    </submittedName>
</protein>
<name>A0A481ZCE3_9VIRU</name>
<gene>
    <name evidence="1" type="ORF">LCPAC401_04380</name>
</gene>
<organism evidence="1">
    <name type="scientific">Pithovirus LCPAC401</name>
    <dbReference type="NCBI Taxonomy" id="2506595"/>
    <lineage>
        <taxon>Viruses</taxon>
        <taxon>Pithoviruses</taxon>
    </lineage>
</organism>
<sequence length="89" mass="10400">MSSSEKTFDFSEFIGFLSENGFSGKLPCDIRVSYQIKDKDGNVKPKLKFLKDCEYKLQGFNLLYFKPTKDIIILVGHEYFPIFQLNELF</sequence>
<reference evidence="1" key="1">
    <citation type="journal article" date="2019" name="MBio">
        <title>Virus Genomes from Deep Sea Sediments Expand the Ocean Megavirome and Support Independent Origins of Viral Gigantism.</title>
        <authorList>
            <person name="Backstrom D."/>
            <person name="Yutin N."/>
            <person name="Jorgensen S.L."/>
            <person name="Dharamshi J."/>
            <person name="Homa F."/>
            <person name="Zaremba-Niedwiedzka K."/>
            <person name="Spang A."/>
            <person name="Wolf Y.I."/>
            <person name="Koonin E.V."/>
            <person name="Ettema T.J."/>
        </authorList>
    </citation>
    <scope>NUCLEOTIDE SEQUENCE</scope>
</reference>
<evidence type="ECO:0000313" key="1">
    <source>
        <dbReference type="EMBL" id="QBK92800.1"/>
    </source>
</evidence>
<accession>A0A481ZCE3</accession>
<dbReference type="EMBL" id="MK500583">
    <property type="protein sequence ID" value="QBK92800.1"/>
    <property type="molecule type" value="Genomic_DNA"/>
</dbReference>